<evidence type="ECO:0000313" key="3">
    <source>
        <dbReference type="Proteomes" id="UP000054217"/>
    </source>
</evidence>
<reference evidence="3" key="2">
    <citation type="submission" date="2015-01" db="EMBL/GenBank/DDBJ databases">
        <title>Evolutionary Origins and Diversification of the Mycorrhizal Mutualists.</title>
        <authorList>
            <consortium name="DOE Joint Genome Institute"/>
            <consortium name="Mycorrhizal Genomics Consortium"/>
            <person name="Kohler A."/>
            <person name="Kuo A."/>
            <person name="Nagy L.G."/>
            <person name="Floudas D."/>
            <person name="Copeland A."/>
            <person name="Barry K.W."/>
            <person name="Cichocki N."/>
            <person name="Veneault-Fourrey C."/>
            <person name="LaButti K."/>
            <person name="Lindquist E.A."/>
            <person name="Lipzen A."/>
            <person name="Lundell T."/>
            <person name="Morin E."/>
            <person name="Murat C."/>
            <person name="Riley R."/>
            <person name="Ohm R."/>
            <person name="Sun H."/>
            <person name="Tunlid A."/>
            <person name="Henrissat B."/>
            <person name="Grigoriev I.V."/>
            <person name="Hibbett D.S."/>
            <person name="Martin F."/>
        </authorList>
    </citation>
    <scope>NUCLEOTIDE SEQUENCE [LARGE SCALE GENOMIC DNA]</scope>
    <source>
        <strain evidence="3">Marx 270</strain>
    </source>
</reference>
<dbReference type="EMBL" id="KN831995">
    <property type="protein sequence ID" value="KIO00498.1"/>
    <property type="molecule type" value="Genomic_DNA"/>
</dbReference>
<dbReference type="Proteomes" id="UP000054217">
    <property type="component" value="Unassembled WGS sequence"/>
</dbReference>
<reference evidence="2 3" key="1">
    <citation type="submission" date="2014-04" db="EMBL/GenBank/DDBJ databases">
        <authorList>
            <consortium name="DOE Joint Genome Institute"/>
            <person name="Kuo A."/>
            <person name="Kohler A."/>
            <person name="Costa M.D."/>
            <person name="Nagy L.G."/>
            <person name="Floudas D."/>
            <person name="Copeland A."/>
            <person name="Barry K.W."/>
            <person name="Cichocki N."/>
            <person name="Veneault-Fourrey C."/>
            <person name="LaButti K."/>
            <person name="Lindquist E.A."/>
            <person name="Lipzen A."/>
            <person name="Lundell T."/>
            <person name="Morin E."/>
            <person name="Murat C."/>
            <person name="Sun H."/>
            <person name="Tunlid A."/>
            <person name="Henrissat B."/>
            <person name="Grigoriev I.V."/>
            <person name="Hibbett D.S."/>
            <person name="Martin F."/>
            <person name="Nordberg H.P."/>
            <person name="Cantor M.N."/>
            <person name="Hua S.X."/>
        </authorList>
    </citation>
    <scope>NUCLEOTIDE SEQUENCE [LARGE SCALE GENOMIC DNA]</scope>
    <source>
        <strain evidence="2 3">Marx 270</strain>
    </source>
</reference>
<evidence type="ECO:0000256" key="1">
    <source>
        <dbReference type="SAM" id="MobiDB-lite"/>
    </source>
</evidence>
<proteinExistence type="predicted"/>
<feature type="region of interest" description="Disordered" evidence="1">
    <location>
        <begin position="1"/>
        <end position="22"/>
    </location>
</feature>
<evidence type="ECO:0000313" key="2">
    <source>
        <dbReference type="EMBL" id="KIO00498.1"/>
    </source>
</evidence>
<sequence>IPGDGRGECNERGAKRTEEIRTPCPEISQVLQRRRRKEYHSEAMMLLTGKGGPSIEDECLNRHGNRHISATVVASAMYNPPSESLR</sequence>
<feature type="non-terminal residue" evidence="2">
    <location>
        <position position="1"/>
    </location>
</feature>
<keyword evidence="3" id="KW-1185">Reference proteome</keyword>
<name>A0A0C3IUF9_PISTI</name>
<dbReference type="HOGENOM" id="CLU_2504000_0_0_1"/>
<dbReference type="AlphaFoldDB" id="A0A0C3IUF9"/>
<protein>
    <submittedName>
        <fullName evidence="2">Uncharacterized protein</fullName>
    </submittedName>
</protein>
<dbReference type="InParanoid" id="A0A0C3IUF9"/>
<accession>A0A0C3IUF9</accession>
<organism evidence="2 3">
    <name type="scientific">Pisolithus tinctorius Marx 270</name>
    <dbReference type="NCBI Taxonomy" id="870435"/>
    <lineage>
        <taxon>Eukaryota</taxon>
        <taxon>Fungi</taxon>
        <taxon>Dikarya</taxon>
        <taxon>Basidiomycota</taxon>
        <taxon>Agaricomycotina</taxon>
        <taxon>Agaricomycetes</taxon>
        <taxon>Agaricomycetidae</taxon>
        <taxon>Boletales</taxon>
        <taxon>Sclerodermatineae</taxon>
        <taxon>Pisolithaceae</taxon>
        <taxon>Pisolithus</taxon>
    </lineage>
</organism>
<gene>
    <name evidence="2" type="ORF">M404DRAFT_1003774</name>
</gene>
<feature type="compositionally biased region" description="Basic and acidic residues" evidence="1">
    <location>
        <begin position="1"/>
        <end position="21"/>
    </location>
</feature>